<evidence type="ECO:0000256" key="1">
    <source>
        <dbReference type="SAM" id="MobiDB-lite"/>
    </source>
</evidence>
<feature type="region of interest" description="Disordered" evidence="1">
    <location>
        <begin position="62"/>
        <end position="88"/>
    </location>
</feature>
<keyword evidence="3" id="KW-1185">Reference proteome</keyword>
<dbReference type="EMBL" id="KN834828">
    <property type="protein sequence ID" value="KIK53506.1"/>
    <property type="molecule type" value="Genomic_DNA"/>
</dbReference>
<name>A0A0D0BFV7_9AGAR</name>
<feature type="compositionally biased region" description="Polar residues" evidence="1">
    <location>
        <begin position="8"/>
        <end position="27"/>
    </location>
</feature>
<dbReference type="OrthoDB" id="3254233at2759"/>
<feature type="region of interest" description="Disordered" evidence="1">
    <location>
        <begin position="1"/>
        <end position="31"/>
    </location>
</feature>
<dbReference type="Proteomes" id="UP000053593">
    <property type="component" value="Unassembled WGS sequence"/>
</dbReference>
<gene>
    <name evidence="2" type="ORF">GYMLUDRAFT_49289</name>
</gene>
<sequence length="220" mass="24127">MTVLTPETVPTSESHISPQPGHPSNSRRPPALLSHLSEHRTGRERCATMEMVTVSNKDMSARPAANQCMGPTLAPAGETRRKARSGTELRASPFSSTLFLRSAVDFVMGRTEEGEDIEDYAGVVVGVGNAEVGESAASLSLPNQPFVKSVFTALREGFWSWATTHLSVDYPERWDHSWAPLAIENERDFVRKNNSLGYAESNNVHHFLQSAVRSVAASYK</sequence>
<organism evidence="2 3">
    <name type="scientific">Collybiopsis luxurians FD-317 M1</name>
    <dbReference type="NCBI Taxonomy" id="944289"/>
    <lineage>
        <taxon>Eukaryota</taxon>
        <taxon>Fungi</taxon>
        <taxon>Dikarya</taxon>
        <taxon>Basidiomycota</taxon>
        <taxon>Agaricomycotina</taxon>
        <taxon>Agaricomycetes</taxon>
        <taxon>Agaricomycetidae</taxon>
        <taxon>Agaricales</taxon>
        <taxon>Marasmiineae</taxon>
        <taxon>Omphalotaceae</taxon>
        <taxon>Collybiopsis</taxon>
        <taxon>Collybiopsis luxurians</taxon>
    </lineage>
</organism>
<evidence type="ECO:0000313" key="2">
    <source>
        <dbReference type="EMBL" id="KIK53506.1"/>
    </source>
</evidence>
<dbReference type="AlphaFoldDB" id="A0A0D0BFV7"/>
<proteinExistence type="predicted"/>
<dbReference type="HOGENOM" id="CLU_1256160_0_0_1"/>
<accession>A0A0D0BFV7</accession>
<reference evidence="2 3" key="1">
    <citation type="submission" date="2014-04" db="EMBL/GenBank/DDBJ databases">
        <title>Evolutionary Origins and Diversification of the Mycorrhizal Mutualists.</title>
        <authorList>
            <consortium name="DOE Joint Genome Institute"/>
            <consortium name="Mycorrhizal Genomics Consortium"/>
            <person name="Kohler A."/>
            <person name="Kuo A."/>
            <person name="Nagy L.G."/>
            <person name="Floudas D."/>
            <person name="Copeland A."/>
            <person name="Barry K.W."/>
            <person name="Cichocki N."/>
            <person name="Veneault-Fourrey C."/>
            <person name="LaButti K."/>
            <person name="Lindquist E.A."/>
            <person name="Lipzen A."/>
            <person name="Lundell T."/>
            <person name="Morin E."/>
            <person name="Murat C."/>
            <person name="Riley R."/>
            <person name="Ohm R."/>
            <person name="Sun H."/>
            <person name="Tunlid A."/>
            <person name="Henrissat B."/>
            <person name="Grigoriev I.V."/>
            <person name="Hibbett D.S."/>
            <person name="Martin F."/>
        </authorList>
    </citation>
    <scope>NUCLEOTIDE SEQUENCE [LARGE SCALE GENOMIC DNA]</scope>
    <source>
        <strain evidence="2 3">FD-317 M1</strain>
    </source>
</reference>
<evidence type="ECO:0000313" key="3">
    <source>
        <dbReference type="Proteomes" id="UP000053593"/>
    </source>
</evidence>
<protein>
    <submittedName>
        <fullName evidence="2">Uncharacterized protein</fullName>
    </submittedName>
</protein>